<evidence type="ECO:0000313" key="11">
    <source>
        <dbReference type="EMBL" id="TLU72593.1"/>
    </source>
</evidence>
<dbReference type="EC" id="3.5.1.16" evidence="11"/>
<dbReference type="GO" id="GO:0008777">
    <property type="term" value="F:acetylornithine deacetylase activity"/>
    <property type="evidence" value="ECO:0007669"/>
    <property type="project" value="UniProtKB-EC"/>
</dbReference>
<dbReference type="InterPro" id="IPR001261">
    <property type="entry name" value="ArgE/DapE_CS"/>
</dbReference>
<keyword evidence="8" id="KW-0862">Zinc</keyword>
<dbReference type="InterPro" id="IPR011650">
    <property type="entry name" value="Peptidase_M20_dimer"/>
</dbReference>
<dbReference type="Gene3D" id="3.40.630.10">
    <property type="entry name" value="Zn peptidases"/>
    <property type="match status" value="1"/>
</dbReference>
<dbReference type="InterPro" id="IPR010169">
    <property type="entry name" value="AcOrn-deacetyl"/>
</dbReference>
<evidence type="ECO:0000256" key="2">
    <source>
        <dbReference type="ARBA" id="ARBA00005691"/>
    </source>
</evidence>
<dbReference type="GO" id="GO:0046872">
    <property type="term" value="F:metal ion binding"/>
    <property type="evidence" value="ECO:0007669"/>
    <property type="project" value="UniProtKB-KW"/>
</dbReference>
<evidence type="ECO:0000256" key="9">
    <source>
        <dbReference type="ARBA" id="ARBA00023285"/>
    </source>
</evidence>
<comment type="cofactor">
    <cofactor evidence="1">
        <name>Zn(2+)</name>
        <dbReference type="ChEBI" id="CHEBI:29105"/>
    </cofactor>
</comment>
<dbReference type="AlphaFoldDB" id="A0A5R9J6W4"/>
<evidence type="ECO:0000313" key="12">
    <source>
        <dbReference type="Proteomes" id="UP000305654"/>
    </source>
</evidence>
<dbReference type="SUPFAM" id="SSF53187">
    <property type="entry name" value="Zn-dependent exopeptidases"/>
    <property type="match status" value="1"/>
</dbReference>
<evidence type="ECO:0000256" key="6">
    <source>
        <dbReference type="ARBA" id="ARBA00022723"/>
    </source>
</evidence>
<dbReference type="GO" id="GO:0006526">
    <property type="term" value="P:L-arginine biosynthetic process"/>
    <property type="evidence" value="ECO:0007669"/>
    <property type="project" value="UniProtKB-KW"/>
</dbReference>
<organism evidence="11 12">
    <name type="scientific">Lichenicoccus roseus</name>
    <dbReference type="NCBI Taxonomy" id="2683649"/>
    <lineage>
        <taxon>Bacteria</taxon>
        <taxon>Pseudomonadati</taxon>
        <taxon>Pseudomonadota</taxon>
        <taxon>Alphaproteobacteria</taxon>
        <taxon>Acetobacterales</taxon>
        <taxon>Acetobacteraceae</taxon>
        <taxon>Lichenicoccus</taxon>
    </lineage>
</organism>
<dbReference type="OrthoDB" id="9809784at2"/>
<dbReference type="EMBL" id="VCDI01000003">
    <property type="protein sequence ID" value="TLU72593.1"/>
    <property type="molecule type" value="Genomic_DNA"/>
</dbReference>
<proteinExistence type="inferred from homology"/>
<dbReference type="PROSITE" id="PS00758">
    <property type="entry name" value="ARGE_DAPE_CPG2_1"/>
    <property type="match status" value="1"/>
</dbReference>
<dbReference type="InterPro" id="IPR050072">
    <property type="entry name" value="Peptidase_M20A"/>
</dbReference>
<dbReference type="Pfam" id="PF07687">
    <property type="entry name" value="M20_dimer"/>
    <property type="match status" value="1"/>
</dbReference>
<dbReference type="CDD" id="cd03894">
    <property type="entry name" value="M20_ArgE"/>
    <property type="match status" value="1"/>
</dbReference>
<dbReference type="NCBIfam" id="TIGR01892">
    <property type="entry name" value="AcOrn-deacetyl"/>
    <property type="match status" value="1"/>
</dbReference>
<keyword evidence="5" id="KW-0028">Amino-acid biosynthesis</keyword>
<dbReference type="SUPFAM" id="SSF55031">
    <property type="entry name" value="Bacterial exopeptidase dimerisation domain"/>
    <property type="match status" value="1"/>
</dbReference>
<keyword evidence="3" id="KW-0963">Cytoplasm</keyword>
<evidence type="ECO:0000259" key="10">
    <source>
        <dbReference type="Pfam" id="PF07687"/>
    </source>
</evidence>
<dbReference type="PANTHER" id="PTHR43808">
    <property type="entry name" value="ACETYLORNITHINE DEACETYLASE"/>
    <property type="match status" value="1"/>
</dbReference>
<gene>
    <name evidence="11" type="primary">argE</name>
    <name evidence="11" type="ORF">FE263_11115</name>
</gene>
<comment type="similarity">
    <text evidence="2">Belongs to the peptidase M20A family. ArgE subfamily.</text>
</comment>
<sequence>MPATDQTSTAGILEALVGFDTTSRNSNLPLIDWVRAYLDRHEVGYRLTHDETGRKANLHAIIGPEVEGGLALSGHVDTVPVDGQAWSTDPFRLTGRDGRFYGRGAVDMKGFVASCLAAVPDLKALALQRPVHLFISYNEEVDCEGAQVLVRDLEQGRLKPSLCVIGEPSGMKPITAHKGRLSVRVTARGRPGHSSQPALGVNAIHAASEAIAWIAAESRRLQAEGKREDGFEPPHSTIHTGLVEGGSILNIIPERAVFEMEWRTIPGDDAELELDRLRRHAAAAIEPWMHAVDPATGFDFEPLHLLPPLSLDPDHALVALVKQASGANAHGKVSYGTEAGIYQNAGIASIVCGPGDIAQAHKADEWIARDQLDACDGFIRRLAAGLARPA</sequence>
<keyword evidence="9" id="KW-0170">Cobalt</keyword>
<name>A0A5R9J6W4_9PROT</name>
<keyword evidence="6" id="KW-0479">Metal-binding</keyword>
<evidence type="ECO:0000256" key="4">
    <source>
        <dbReference type="ARBA" id="ARBA00022571"/>
    </source>
</evidence>
<evidence type="ECO:0000256" key="5">
    <source>
        <dbReference type="ARBA" id="ARBA00022605"/>
    </source>
</evidence>
<dbReference type="Proteomes" id="UP000305654">
    <property type="component" value="Unassembled WGS sequence"/>
</dbReference>
<evidence type="ECO:0000256" key="8">
    <source>
        <dbReference type="ARBA" id="ARBA00022833"/>
    </source>
</evidence>
<protein>
    <submittedName>
        <fullName evidence="11">Acetylornithine deacetylase</fullName>
        <ecNumber evidence="11">3.5.1.16</ecNumber>
    </submittedName>
</protein>
<evidence type="ECO:0000256" key="3">
    <source>
        <dbReference type="ARBA" id="ARBA00022490"/>
    </source>
</evidence>
<keyword evidence="4" id="KW-0055">Arginine biosynthesis</keyword>
<dbReference type="InterPro" id="IPR002933">
    <property type="entry name" value="Peptidase_M20"/>
</dbReference>
<reference evidence="11 12" key="1">
    <citation type="submission" date="2019-05" db="EMBL/GenBank/DDBJ databases">
        <authorList>
            <person name="Pankratov T."/>
            <person name="Grouzdev D."/>
        </authorList>
    </citation>
    <scope>NUCLEOTIDE SEQUENCE [LARGE SCALE GENOMIC DNA]</scope>
    <source>
        <strain evidence="11 12">KEBCLARHB70R</strain>
    </source>
</reference>
<dbReference type="Gene3D" id="3.30.70.360">
    <property type="match status" value="1"/>
</dbReference>
<dbReference type="RefSeq" id="WP_138326055.1">
    <property type="nucleotide sequence ID" value="NZ_VCDI01000003.1"/>
</dbReference>
<evidence type="ECO:0000256" key="1">
    <source>
        <dbReference type="ARBA" id="ARBA00001947"/>
    </source>
</evidence>
<keyword evidence="12" id="KW-1185">Reference proteome</keyword>
<keyword evidence="7 11" id="KW-0378">Hydrolase</keyword>
<dbReference type="Pfam" id="PF01546">
    <property type="entry name" value="Peptidase_M20"/>
    <property type="match status" value="1"/>
</dbReference>
<dbReference type="InterPro" id="IPR036264">
    <property type="entry name" value="Bact_exopeptidase_dim_dom"/>
</dbReference>
<dbReference type="NCBIfam" id="NF005710">
    <property type="entry name" value="PRK07522.1"/>
    <property type="match status" value="1"/>
</dbReference>
<comment type="caution">
    <text evidence="11">The sequence shown here is derived from an EMBL/GenBank/DDBJ whole genome shotgun (WGS) entry which is preliminary data.</text>
</comment>
<accession>A0A5R9J6W4</accession>
<evidence type="ECO:0000256" key="7">
    <source>
        <dbReference type="ARBA" id="ARBA00022801"/>
    </source>
</evidence>
<feature type="domain" description="Peptidase M20 dimerisation" evidence="10">
    <location>
        <begin position="175"/>
        <end position="286"/>
    </location>
</feature>
<dbReference type="PANTHER" id="PTHR43808:SF31">
    <property type="entry name" value="N-ACETYL-L-CITRULLINE DEACETYLASE"/>
    <property type="match status" value="1"/>
</dbReference>